<reference evidence="2 3" key="1">
    <citation type="submission" date="2019-04" db="EMBL/GenBank/DDBJ databases">
        <title>Taxonomy of novel Haliea sp. from mangrove soil of West Coast of India.</title>
        <authorList>
            <person name="Verma A."/>
            <person name="Kumar P."/>
            <person name="Krishnamurthi S."/>
        </authorList>
    </citation>
    <scope>NUCLEOTIDE SEQUENCE [LARGE SCALE GENOMIC DNA]</scope>
    <source>
        <strain evidence="2 3">SAOS-164</strain>
    </source>
</reference>
<sequence length="118" mass="12948">MSNIDEAPFAFPGLDRAFHEKARLGIVSSLCGHAEGLLFSELKQLCGLTDGNLSRHLQVLEQAGYLLIEKTNAGRRSQTRCRLSGEGQARFTDYLRELEEVLRRAAAHQLPGGPALVS</sequence>
<dbReference type="EMBL" id="SRLE01000035">
    <property type="protein sequence ID" value="TGD70456.1"/>
    <property type="molecule type" value="Genomic_DNA"/>
</dbReference>
<dbReference type="Pfam" id="PF13601">
    <property type="entry name" value="HTH_34"/>
    <property type="match status" value="1"/>
</dbReference>
<dbReference type="Proteomes" id="UP000298050">
    <property type="component" value="Unassembled WGS sequence"/>
</dbReference>
<dbReference type="InterPro" id="IPR036390">
    <property type="entry name" value="WH_DNA-bd_sf"/>
</dbReference>
<dbReference type="InterPro" id="IPR011991">
    <property type="entry name" value="ArsR-like_HTH"/>
</dbReference>
<evidence type="ECO:0000313" key="3">
    <source>
        <dbReference type="Proteomes" id="UP000298050"/>
    </source>
</evidence>
<evidence type="ECO:0000259" key="1">
    <source>
        <dbReference type="Pfam" id="PF13601"/>
    </source>
</evidence>
<dbReference type="InterPro" id="IPR036388">
    <property type="entry name" value="WH-like_DNA-bd_sf"/>
</dbReference>
<accession>A0A4Z0LTM6</accession>
<gene>
    <name evidence="2" type="ORF">E4634_21065</name>
</gene>
<organism evidence="2 3">
    <name type="scientific">Mangrovimicrobium sediminis</name>
    <dbReference type="NCBI Taxonomy" id="2562682"/>
    <lineage>
        <taxon>Bacteria</taxon>
        <taxon>Pseudomonadati</taxon>
        <taxon>Pseudomonadota</taxon>
        <taxon>Gammaproteobacteria</taxon>
        <taxon>Cellvibrionales</taxon>
        <taxon>Halieaceae</taxon>
        <taxon>Mangrovimicrobium</taxon>
    </lineage>
</organism>
<evidence type="ECO:0000313" key="2">
    <source>
        <dbReference type="EMBL" id="TGD70456.1"/>
    </source>
</evidence>
<dbReference type="SUPFAM" id="SSF46785">
    <property type="entry name" value="Winged helix' DNA-binding domain"/>
    <property type="match status" value="1"/>
</dbReference>
<dbReference type="PANTHER" id="PTHR37318:SF1">
    <property type="entry name" value="BSL7504 PROTEIN"/>
    <property type="match status" value="1"/>
</dbReference>
<dbReference type="PANTHER" id="PTHR37318">
    <property type="entry name" value="BSL7504 PROTEIN"/>
    <property type="match status" value="1"/>
</dbReference>
<dbReference type="CDD" id="cd00090">
    <property type="entry name" value="HTH_ARSR"/>
    <property type="match status" value="1"/>
</dbReference>
<dbReference type="RefSeq" id="WP_135446659.1">
    <property type="nucleotide sequence ID" value="NZ_SRLE01000035.1"/>
</dbReference>
<dbReference type="AlphaFoldDB" id="A0A4Z0LTM6"/>
<comment type="caution">
    <text evidence="2">The sequence shown here is derived from an EMBL/GenBank/DDBJ whole genome shotgun (WGS) entry which is preliminary data.</text>
</comment>
<dbReference type="Gene3D" id="1.10.10.10">
    <property type="entry name" value="Winged helix-like DNA-binding domain superfamily/Winged helix DNA-binding domain"/>
    <property type="match status" value="1"/>
</dbReference>
<proteinExistence type="predicted"/>
<protein>
    <submittedName>
        <fullName evidence="2">ArsR family transcriptional regulator</fullName>
    </submittedName>
</protein>
<dbReference type="GO" id="GO:0006355">
    <property type="term" value="P:regulation of DNA-templated transcription"/>
    <property type="evidence" value="ECO:0007669"/>
    <property type="project" value="UniProtKB-ARBA"/>
</dbReference>
<feature type="domain" description="Winged helix DNA-binding" evidence="1">
    <location>
        <begin position="23"/>
        <end position="101"/>
    </location>
</feature>
<keyword evidence="3" id="KW-1185">Reference proteome</keyword>
<dbReference type="InterPro" id="IPR027395">
    <property type="entry name" value="WH_DNA-bd_dom"/>
</dbReference>
<name>A0A4Z0LTM6_9GAMM</name>
<dbReference type="OrthoDB" id="5521380at2"/>